<dbReference type="EMBL" id="CP032096">
    <property type="protein sequence ID" value="QBZ82959.1"/>
    <property type="molecule type" value="Genomic_DNA"/>
</dbReference>
<dbReference type="OrthoDB" id="5298386at2"/>
<name>A0A4P7NZC8_9GAMM</name>
<organism evidence="2 3">
    <name type="scientific">Hydrogenovibrio crunogenus</name>
    <dbReference type="NCBI Taxonomy" id="39765"/>
    <lineage>
        <taxon>Bacteria</taxon>
        <taxon>Pseudomonadati</taxon>
        <taxon>Pseudomonadota</taxon>
        <taxon>Gammaproteobacteria</taxon>
        <taxon>Thiotrichales</taxon>
        <taxon>Piscirickettsiaceae</taxon>
        <taxon>Hydrogenovibrio</taxon>
    </lineage>
</organism>
<dbReference type="PANTHER" id="PTHR35893">
    <property type="entry name" value="INNER MEMBRANE PROTEIN-RELATED"/>
    <property type="match status" value="1"/>
</dbReference>
<keyword evidence="1" id="KW-0175">Coiled coil</keyword>
<proteinExistence type="predicted"/>
<protein>
    <submittedName>
        <fullName evidence="2">ElaB protein</fullName>
    </submittedName>
</protein>
<dbReference type="InterPro" id="IPR010279">
    <property type="entry name" value="YqjD/ElaB"/>
</dbReference>
<accession>A0A4P7NZC8</accession>
<reference evidence="2 3" key="1">
    <citation type="submission" date="2018-08" db="EMBL/GenBank/DDBJ databases">
        <title>Horizontal acquisition of hydrogen conversion ability and other habitat adaptations in Hydrogenovibrio crunogenus strains.</title>
        <authorList>
            <person name="Gonnella G."/>
            <person name="Adam N."/>
            <person name="Perner M."/>
        </authorList>
    </citation>
    <scope>NUCLEOTIDE SEQUENCE [LARGE SCALE GENOMIC DNA]</scope>
    <source>
        <strain evidence="2 3">SP-41</strain>
    </source>
</reference>
<dbReference type="PANTHER" id="PTHR35893:SF3">
    <property type="entry name" value="INNER MEMBRANE PROTEIN"/>
    <property type="match status" value="1"/>
</dbReference>
<evidence type="ECO:0000256" key="1">
    <source>
        <dbReference type="SAM" id="Coils"/>
    </source>
</evidence>
<feature type="coiled-coil region" evidence="1">
    <location>
        <begin position="6"/>
        <end position="33"/>
    </location>
</feature>
<dbReference type="GO" id="GO:0043022">
    <property type="term" value="F:ribosome binding"/>
    <property type="evidence" value="ECO:0007669"/>
    <property type="project" value="InterPro"/>
</dbReference>
<dbReference type="Gene3D" id="1.20.58.130">
    <property type="match status" value="1"/>
</dbReference>
<dbReference type="RefSeq" id="WP_135795623.1">
    <property type="nucleotide sequence ID" value="NZ_CP032096.1"/>
</dbReference>
<dbReference type="Proteomes" id="UP000296201">
    <property type="component" value="Chromosome"/>
</dbReference>
<dbReference type="AlphaFoldDB" id="A0A4P7NZC8"/>
<evidence type="ECO:0000313" key="3">
    <source>
        <dbReference type="Proteomes" id="UP000296201"/>
    </source>
</evidence>
<gene>
    <name evidence="2" type="ORF">GHNINEIG_01000</name>
</gene>
<keyword evidence="3" id="KW-1185">Reference proteome</keyword>
<evidence type="ECO:0000313" key="2">
    <source>
        <dbReference type="EMBL" id="QBZ82959.1"/>
    </source>
</evidence>
<sequence>MATQEVTQLKKDIEALKGDVQQLSHTIKELAQEKATEGKSKVFDELHIDDLKEQLDALKSKGKDGLGAVENEIQSHPFQSTAISFGIGFLIALMMNKK</sequence>